<dbReference type="Proteomes" id="UP000306420">
    <property type="component" value="Unassembled WGS sequence"/>
</dbReference>
<dbReference type="Pfam" id="PF13180">
    <property type="entry name" value="PDZ_2"/>
    <property type="match status" value="1"/>
</dbReference>
<dbReference type="Gene3D" id="2.40.10.10">
    <property type="entry name" value="Trypsin-like serine proteases"/>
    <property type="match status" value="2"/>
</dbReference>
<dbReference type="InterPro" id="IPR036034">
    <property type="entry name" value="PDZ_sf"/>
</dbReference>
<protein>
    <submittedName>
        <fullName evidence="7">PDZ domain-containing protein</fullName>
    </submittedName>
</protein>
<dbReference type="PANTHER" id="PTHR43343:SF3">
    <property type="entry name" value="PROTEASE DO-LIKE 8, CHLOROPLASTIC"/>
    <property type="match status" value="1"/>
</dbReference>
<dbReference type="EMBL" id="VBSP01000016">
    <property type="protein sequence ID" value="TLQ41487.1"/>
    <property type="molecule type" value="Genomic_DNA"/>
</dbReference>
<name>A0A5R9DXK3_9LACT</name>
<dbReference type="PANTHER" id="PTHR43343">
    <property type="entry name" value="PEPTIDASE S12"/>
    <property type="match status" value="1"/>
</dbReference>
<dbReference type="OrthoDB" id="9758917at2"/>
<comment type="caution">
    <text evidence="7">The sequence shown here is derived from an EMBL/GenBank/DDBJ whole genome shotgun (WGS) entry which is preliminary data.</text>
</comment>
<sequence length="409" mass="43193">MLVKKKNQQTETQSSSFWRSVFGGIMGTVLVLSLVSVLGFGLLSDDQPTAYSQEDLIEFESTITQTVQDTQEAVVSVGNYQSVQTSPFGQRGYVEGQGLQLEDIQQEPILVGTGSGVIYKVDGEIAYIVTNNHVIDGHDSLEVTLNDGTQIEATEVGSDALSDLAVLQISSESVTDVIEFANSDEIQVGSIAIAIGSPLDSATFASTVTQGIVSGLNRSLPIDTDGDGAEDWEMTLLQTDAAINPGNSGGALVNSSGQLIGINSSKIATSTVEGMGFAIPSNDVTQIIEQLEANGEVIRPVLGTTTVNLNYFALETRVQDLGLAEDMTDGAVVIDVAANSSAEAAGIEQFDVITAINDEPVTDGQVLRQLLYEYQVGDTITLTLIRGGEEQQIDVTLEASSTTNSQPVQ</sequence>
<feature type="domain" description="PDZ" evidence="6">
    <location>
        <begin position="319"/>
        <end position="388"/>
    </location>
</feature>
<dbReference type="Gene3D" id="2.30.42.10">
    <property type="match status" value="1"/>
</dbReference>
<evidence type="ECO:0000256" key="1">
    <source>
        <dbReference type="ARBA" id="ARBA00010541"/>
    </source>
</evidence>
<evidence type="ECO:0000259" key="6">
    <source>
        <dbReference type="SMART" id="SM00228"/>
    </source>
</evidence>
<dbReference type="InterPro" id="IPR009003">
    <property type="entry name" value="Peptidase_S1_PA"/>
</dbReference>
<evidence type="ECO:0000313" key="8">
    <source>
        <dbReference type="Proteomes" id="UP000306420"/>
    </source>
</evidence>
<keyword evidence="2" id="KW-0645">Protease</keyword>
<keyword evidence="5" id="KW-1133">Transmembrane helix</keyword>
<dbReference type="SUPFAM" id="SSF50494">
    <property type="entry name" value="Trypsin-like serine proteases"/>
    <property type="match status" value="1"/>
</dbReference>
<evidence type="ECO:0000256" key="3">
    <source>
        <dbReference type="ARBA" id="ARBA00022801"/>
    </source>
</evidence>
<dbReference type="GO" id="GO:0004252">
    <property type="term" value="F:serine-type endopeptidase activity"/>
    <property type="evidence" value="ECO:0007669"/>
    <property type="project" value="InterPro"/>
</dbReference>
<dbReference type="SUPFAM" id="SSF50156">
    <property type="entry name" value="PDZ domain-like"/>
    <property type="match status" value="1"/>
</dbReference>
<feature type="transmembrane region" description="Helical" evidence="5">
    <location>
        <begin position="21"/>
        <end position="43"/>
    </location>
</feature>
<dbReference type="Pfam" id="PF13365">
    <property type="entry name" value="Trypsin_2"/>
    <property type="match status" value="1"/>
</dbReference>
<evidence type="ECO:0000256" key="4">
    <source>
        <dbReference type="ARBA" id="ARBA00022825"/>
    </source>
</evidence>
<dbReference type="InterPro" id="IPR043504">
    <property type="entry name" value="Peptidase_S1_PA_chymotrypsin"/>
</dbReference>
<organism evidence="7 8">
    <name type="scientific">Ruoffia tabacinasalis</name>
    <dbReference type="NCBI Taxonomy" id="87458"/>
    <lineage>
        <taxon>Bacteria</taxon>
        <taxon>Bacillati</taxon>
        <taxon>Bacillota</taxon>
        <taxon>Bacilli</taxon>
        <taxon>Lactobacillales</taxon>
        <taxon>Aerococcaceae</taxon>
        <taxon>Ruoffia</taxon>
    </lineage>
</organism>
<dbReference type="InterPro" id="IPR051201">
    <property type="entry name" value="Chloro_Bact_Ser_Proteases"/>
</dbReference>
<dbReference type="SMART" id="SM00228">
    <property type="entry name" value="PDZ"/>
    <property type="match status" value="1"/>
</dbReference>
<keyword evidence="5" id="KW-0812">Transmembrane</keyword>
<evidence type="ECO:0000256" key="5">
    <source>
        <dbReference type="SAM" id="Phobius"/>
    </source>
</evidence>
<comment type="similarity">
    <text evidence="1">Belongs to the peptidase S1C family.</text>
</comment>
<dbReference type="InterPro" id="IPR001478">
    <property type="entry name" value="PDZ"/>
</dbReference>
<gene>
    <name evidence="7" type="ORF">FEZ33_05850</name>
</gene>
<evidence type="ECO:0000256" key="2">
    <source>
        <dbReference type="ARBA" id="ARBA00022670"/>
    </source>
</evidence>
<evidence type="ECO:0000313" key="7">
    <source>
        <dbReference type="EMBL" id="TLQ41487.1"/>
    </source>
</evidence>
<dbReference type="PRINTS" id="PR00834">
    <property type="entry name" value="PROTEASES2C"/>
</dbReference>
<dbReference type="InterPro" id="IPR001940">
    <property type="entry name" value="Peptidase_S1C"/>
</dbReference>
<dbReference type="GO" id="GO:0006508">
    <property type="term" value="P:proteolysis"/>
    <property type="evidence" value="ECO:0007669"/>
    <property type="project" value="UniProtKB-KW"/>
</dbReference>
<keyword evidence="4" id="KW-0720">Serine protease</keyword>
<dbReference type="AlphaFoldDB" id="A0A5R9DXK3"/>
<accession>A0A5R9DXK3</accession>
<reference evidence="7 8" key="1">
    <citation type="submission" date="2019-05" db="EMBL/GenBank/DDBJ databases">
        <title>The metagenome of a microbial culture collection derived from dairy environment covers the genomic content of the human microbiome.</title>
        <authorList>
            <person name="Roder T."/>
            <person name="Wuthrich D."/>
            <person name="Sattari Z."/>
            <person name="Von Ah U."/>
            <person name="Bar C."/>
            <person name="Ronchi F."/>
            <person name="Macpherson A.J."/>
            <person name="Ganal-Vonarburg S.C."/>
            <person name="Bruggmann R."/>
            <person name="Vergeres G."/>
        </authorList>
    </citation>
    <scope>NUCLEOTIDE SEQUENCE [LARGE SCALE GENOMIC DNA]</scope>
    <source>
        <strain evidence="7 8">FAM 24227</strain>
    </source>
</reference>
<proteinExistence type="inferred from homology"/>
<keyword evidence="5" id="KW-0472">Membrane</keyword>
<keyword evidence="3" id="KW-0378">Hydrolase</keyword>